<evidence type="ECO:0000256" key="3">
    <source>
        <dbReference type="ARBA" id="ARBA00022989"/>
    </source>
</evidence>
<evidence type="ECO:0000313" key="6">
    <source>
        <dbReference type="EMBL" id="KAI8579138.1"/>
    </source>
</evidence>
<dbReference type="PANTHER" id="PTHR10231">
    <property type="entry name" value="NUCLEOTIDE-SUGAR TRANSMEMBRANE TRANSPORTER"/>
    <property type="match status" value="1"/>
</dbReference>
<dbReference type="GO" id="GO:0000139">
    <property type="term" value="C:Golgi membrane"/>
    <property type="evidence" value="ECO:0007669"/>
    <property type="project" value="InterPro"/>
</dbReference>
<dbReference type="SUPFAM" id="SSF103481">
    <property type="entry name" value="Multidrug resistance efflux transporter EmrE"/>
    <property type="match status" value="1"/>
</dbReference>
<dbReference type="AlphaFoldDB" id="A0AAD5HEM8"/>
<evidence type="ECO:0000256" key="2">
    <source>
        <dbReference type="ARBA" id="ARBA00022692"/>
    </source>
</evidence>
<accession>A0AAD5HEM8</accession>
<feature type="transmembrane region" description="Helical" evidence="5">
    <location>
        <begin position="287"/>
        <end position="307"/>
    </location>
</feature>
<dbReference type="GO" id="GO:0015165">
    <property type="term" value="F:pyrimidine nucleotide-sugar transmembrane transporter activity"/>
    <property type="evidence" value="ECO:0007669"/>
    <property type="project" value="InterPro"/>
</dbReference>
<proteinExistence type="predicted"/>
<keyword evidence="4 5" id="KW-0472">Membrane</keyword>
<feature type="transmembrane region" description="Helical" evidence="5">
    <location>
        <begin position="59"/>
        <end position="81"/>
    </location>
</feature>
<keyword evidence="3 5" id="KW-1133">Transmembrane helix</keyword>
<keyword evidence="7" id="KW-1185">Reference proteome</keyword>
<reference evidence="6" key="2">
    <citation type="journal article" date="2022" name="Proc. Natl. Acad. Sci. U.S.A.">
        <title>Diploid-dominant life cycles characterize the early evolution of Fungi.</title>
        <authorList>
            <person name="Amses K.R."/>
            <person name="Simmons D.R."/>
            <person name="Longcore J.E."/>
            <person name="Mondo S.J."/>
            <person name="Seto K."/>
            <person name="Jeronimo G.H."/>
            <person name="Bonds A.E."/>
            <person name="Quandt C.A."/>
            <person name="Davis W.J."/>
            <person name="Chang Y."/>
            <person name="Federici B.A."/>
            <person name="Kuo A."/>
            <person name="LaButti K."/>
            <person name="Pangilinan J."/>
            <person name="Andreopoulos W."/>
            <person name="Tritt A."/>
            <person name="Riley R."/>
            <person name="Hundley H."/>
            <person name="Johnson J."/>
            <person name="Lipzen A."/>
            <person name="Barry K."/>
            <person name="Lang B.F."/>
            <person name="Cuomo C.A."/>
            <person name="Buchler N.E."/>
            <person name="Grigoriev I.V."/>
            <person name="Spatafora J.W."/>
            <person name="Stajich J.E."/>
            <person name="James T.Y."/>
        </authorList>
    </citation>
    <scope>NUCLEOTIDE SEQUENCE</scope>
    <source>
        <strain evidence="6">AG</strain>
    </source>
</reference>
<feature type="transmembrane region" description="Helical" evidence="5">
    <location>
        <begin position="159"/>
        <end position="178"/>
    </location>
</feature>
<gene>
    <name evidence="6" type="ORF">K450DRAFT_210417</name>
</gene>
<dbReference type="InterPro" id="IPR037185">
    <property type="entry name" value="EmrE-like"/>
</dbReference>
<name>A0AAD5HEM8_UMBRA</name>
<sequence length="355" mass="38886">MTQSSLTPFFTGATGVDSPTDLPVKQLSLLALVFQNSAVTLIMRYTVAGLTKEERYLPSMVVLLSELLKSFVCVSILALYLPERNFTSLKRVLYRELIGNHREMLKLSIPALLYLIQNNLQFIASSNLDPATFQVTYQLKILTTALFSVMMLQKTLNPLKWISLVMLTIGIGLVQVSTNTSGPADDGQNNVQGLVAVLSACILSGLAGVYFEKLLKAPNNRGKLDDLQEKGKANGIALVPEDAQLWVRSLQLSVWSTFLALFLTVIWKDGKEVLEYGPFRNFTPVVWLLVAVHALGGIIVGIVVKYADNILKGFATSVSILLSTALSVLLMNFAITGVFLIGTFLVVSATYLYSL</sequence>
<evidence type="ECO:0000256" key="4">
    <source>
        <dbReference type="ARBA" id="ARBA00023136"/>
    </source>
</evidence>
<dbReference type="PIRSF" id="PIRSF005799">
    <property type="entry name" value="UDP-gal_transpt"/>
    <property type="match status" value="1"/>
</dbReference>
<keyword evidence="2 5" id="KW-0812">Transmembrane</keyword>
<evidence type="ECO:0000313" key="7">
    <source>
        <dbReference type="Proteomes" id="UP001206595"/>
    </source>
</evidence>
<reference evidence="6" key="1">
    <citation type="submission" date="2021-06" db="EMBL/GenBank/DDBJ databases">
        <authorList>
            <consortium name="DOE Joint Genome Institute"/>
            <person name="Mondo S.J."/>
            <person name="Amses K.R."/>
            <person name="Simmons D.R."/>
            <person name="Longcore J.E."/>
            <person name="Seto K."/>
            <person name="Alves G.H."/>
            <person name="Bonds A.E."/>
            <person name="Quandt C.A."/>
            <person name="Davis W.J."/>
            <person name="Chang Y."/>
            <person name="Letcher P.M."/>
            <person name="Powell M.J."/>
            <person name="Kuo A."/>
            <person name="Labutti K."/>
            <person name="Pangilinan J."/>
            <person name="Andreopoulos W."/>
            <person name="Tritt A."/>
            <person name="Riley R."/>
            <person name="Hundley H."/>
            <person name="Johnson J."/>
            <person name="Lipzen A."/>
            <person name="Barry K."/>
            <person name="Berbee M.L."/>
            <person name="Buchler N.E."/>
            <person name="Grigoriev I.V."/>
            <person name="Spatafora J.W."/>
            <person name="Stajich J.E."/>
            <person name="James T.Y."/>
        </authorList>
    </citation>
    <scope>NUCLEOTIDE SEQUENCE</scope>
    <source>
        <strain evidence="6">AG</strain>
    </source>
</reference>
<feature type="transmembrane region" description="Helical" evidence="5">
    <location>
        <begin position="245"/>
        <end position="267"/>
    </location>
</feature>
<evidence type="ECO:0000256" key="1">
    <source>
        <dbReference type="ARBA" id="ARBA00004141"/>
    </source>
</evidence>
<dbReference type="Pfam" id="PF04142">
    <property type="entry name" value="Nuc_sug_transp"/>
    <property type="match status" value="2"/>
</dbReference>
<dbReference type="InterPro" id="IPR007271">
    <property type="entry name" value="Nuc_sug_transpt"/>
</dbReference>
<protein>
    <submittedName>
        <fullName evidence="6">Uncharacterized protein</fullName>
    </submittedName>
</protein>
<feature type="transmembrane region" description="Helical" evidence="5">
    <location>
        <begin position="190"/>
        <end position="211"/>
    </location>
</feature>
<dbReference type="RefSeq" id="XP_051444142.1">
    <property type="nucleotide sequence ID" value="XM_051584788.1"/>
</dbReference>
<evidence type="ECO:0000256" key="5">
    <source>
        <dbReference type="SAM" id="Phobius"/>
    </source>
</evidence>
<organism evidence="6 7">
    <name type="scientific">Umbelopsis ramanniana AG</name>
    <dbReference type="NCBI Taxonomy" id="1314678"/>
    <lineage>
        <taxon>Eukaryota</taxon>
        <taxon>Fungi</taxon>
        <taxon>Fungi incertae sedis</taxon>
        <taxon>Mucoromycota</taxon>
        <taxon>Mucoromycotina</taxon>
        <taxon>Umbelopsidomycetes</taxon>
        <taxon>Umbelopsidales</taxon>
        <taxon>Umbelopsidaceae</taxon>
        <taxon>Umbelopsis</taxon>
    </lineage>
</organism>
<dbReference type="NCBIfam" id="TIGR00803">
    <property type="entry name" value="nst"/>
    <property type="match status" value="2"/>
</dbReference>
<dbReference type="Proteomes" id="UP001206595">
    <property type="component" value="Unassembled WGS sequence"/>
</dbReference>
<dbReference type="EMBL" id="MU620922">
    <property type="protein sequence ID" value="KAI8579138.1"/>
    <property type="molecule type" value="Genomic_DNA"/>
</dbReference>
<comment type="caution">
    <text evidence="6">The sequence shown here is derived from an EMBL/GenBank/DDBJ whole genome shotgun (WGS) entry which is preliminary data.</text>
</comment>
<dbReference type="GeneID" id="75910138"/>
<feature type="transmembrane region" description="Helical" evidence="5">
    <location>
        <begin position="328"/>
        <end position="353"/>
    </location>
</feature>
<comment type="subcellular location">
    <subcellularLocation>
        <location evidence="1">Membrane</location>
        <topology evidence="1">Multi-pass membrane protein</topology>
    </subcellularLocation>
</comment>